<dbReference type="Proteomes" id="UP001202328">
    <property type="component" value="Unassembled WGS sequence"/>
</dbReference>
<feature type="signal peptide" evidence="1">
    <location>
        <begin position="1"/>
        <end position="24"/>
    </location>
</feature>
<keyword evidence="1" id="KW-0732">Signal</keyword>
<evidence type="ECO:0000313" key="3">
    <source>
        <dbReference type="Proteomes" id="UP001202328"/>
    </source>
</evidence>
<evidence type="ECO:0000256" key="1">
    <source>
        <dbReference type="SAM" id="SignalP"/>
    </source>
</evidence>
<evidence type="ECO:0000313" key="2">
    <source>
        <dbReference type="EMBL" id="KAI3913733.1"/>
    </source>
</evidence>
<feature type="chain" id="PRO_5041990437" evidence="1">
    <location>
        <begin position="25"/>
        <end position="76"/>
    </location>
</feature>
<keyword evidence="3" id="KW-1185">Reference proteome</keyword>
<proteinExistence type="predicted"/>
<protein>
    <submittedName>
        <fullName evidence="2">Uncharacterized protein</fullName>
    </submittedName>
</protein>
<comment type="caution">
    <text evidence="2">The sequence shown here is derived from an EMBL/GenBank/DDBJ whole genome shotgun (WGS) entry which is preliminary data.</text>
</comment>
<dbReference type="EMBL" id="JAJJMB010009441">
    <property type="protein sequence ID" value="KAI3913733.1"/>
    <property type="molecule type" value="Genomic_DNA"/>
</dbReference>
<reference evidence="2" key="1">
    <citation type="submission" date="2022-04" db="EMBL/GenBank/DDBJ databases">
        <title>A functionally conserved STORR gene fusion in Papaver species that diverged 16.8 million years ago.</title>
        <authorList>
            <person name="Catania T."/>
        </authorList>
    </citation>
    <scope>NUCLEOTIDE SEQUENCE</scope>
    <source>
        <strain evidence="2">S-188037</strain>
    </source>
</reference>
<gene>
    <name evidence="2" type="ORF">MKW98_011794</name>
</gene>
<sequence length="76" mass="8551">MNCAAGRFFLCLNQLILKCTSTMGKLCRVEEAHVQLHERLQRSAGSLSCKEKSELESRLNGMVEPNQENAVLKDLE</sequence>
<dbReference type="AlphaFoldDB" id="A0AAD4SMU6"/>
<name>A0AAD4SMU6_9MAGN</name>
<organism evidence="2 3">
    <name type="scientific">Papaver atlanticum</name>
    <dbReference type="NCBI Taxonomy" id="357466"/>
    <lineage>
        <taxon>Eukaryota</taxon>
        <taxon>Viridiplantae</taxon>
        <taxon>Streptophyta</taxon>
        <taxon>Embryophyta</taxon>
        <taxon>Tracheophyta</taxon>
        <taxon>Spermatophyta</taxon>
        <taxon>Magnoliopsida</taxon>
        <taxon>Ranunculales</taxon>
        <taxon>Papaveraceae</taxon>
        <taxon>Papaveroideae</taxon>
        <taxon>Papaver</taxon>
    </lineage>
</organism>
<accession>A0AAD4SMU6</accession>